<evidence type="ECO:0000313" key="5">
    <source>
        <dbReference type="Proteomes" id="UP000321528"/>
    </source>
</evidence>
<dbReference type="Proteomes" id="UP000284189">
    <property type="component" value="Unassembled WGS sequence"/>
</dbReference>
<evidence type="ECO:0000256" key="1">
    <source>
        <dbReference type="SAM" id="Phobius"/>
    </source>
</evidence>
<evidence type="ECO:0000313" key="3">
    <source>
        <dbReference type="EMBL" id="TXJ99359.1"/>
    </source>
</evidence>
<evidence type="ECO:0000313" key="2">
    <source>
        <dbReference type="EMBL" id="RIV67533.1"/>
    </source>
</evidence>
<dbReference type="PANTHER" id="PTHR21180:SF32">
    <property type="entry name" value="ENDONUCLEASE_EXONUCLEASE_PHOSPHATASE FAMILY DOMAIN-CONTAINING PROTEIN 1"/>
    <property type="match status" value="1"/>
</dbReference>
<dbReference type="SUPFAM" id="SSF47781">
    <property type="entry name" value="RuvA domain 2-like"/>
    <property type="match status" value="2"/>
</dbReference>
<dbReference type="AlphaFoldDB" id="A0A418N2J1"/>
<dbReference type="EMBL" id="QXFJ01000031">
    <property type="protein sequence ID" value="RIV67533.1"/>
    <property type="molecule type" value="Genomic_DNA"/>
</dbReference>
<keyword evidence="1" id="KW-0472">Membrane</keyword>
<comment type="caution">
    <text evidence="2">The sequence shown here is derived from an EMBL/GenBank/DDBJ whole genome shotgun (WGS) entry which is preliminary data.</text>
</comment>
<dbReference type="InterPro" id="IPR051675">
    <property type="entry name" value="Endo/Exo/Phosphatase_dom_1"/>
</dbReference>
<evidence type="ECO:0000313" key="4">
    <source>
        <dbReference type="Proteomes" id="UP000284189"/>
    </source>
</evidence>
<dbReference type="InterPro" id="IPR010994">
    <property type="entry name" value="RuvA_2-like"/>
</dbReference>
<reference evidence="3 5" key="2">
    <citation type="submission" date="2019-07" db="EMBL/GenBank/DDBJ databases">
        <title>Draft genome of two Muricauda strains isolated from deep sea.</title>
        <authorList>
            <person name="Sun C."/>
        </authorList>
    </citation>
    <scope>NUCLEOTIDE SEQUENCE [LARGE SCALE GENOMIC DNA]</scope>
    <source>
        <strain evidence="3 5">NH166</strain>
    </source>
</reference>
<name>A0A418N2J1_9FLAO</name>
<reference evidence="2 4" key="1">
    <citation type="submission" date="2018-08" db="EMBL/GenBank/DDBJ databases">
        <title>Proposal of Muricauda 72 sp.nov. and Muricauda NH166 sp.nov., isolated from seawater.</title>
        <authorList>
            <person name="Cheng H."/>
            <person name="Wu Y.-H."/>
            <person name="Guo L.-L."/>
            <person name="Xu X.-W."/>
        </authorList>
    </citation>
    <scope>NUCLEOTIDE SEQUENCE [LARGE SCALE GENOMIC DNA]</scope>
    <source>
        <strain evidence="2 4">NH166</strain>
    </source>
</reference>
<dbReference type="RefSeq" id="WP_119642037.1">
    <property type="nucleotide sequence ID" value="NZ_QXFJ01000031.1"/>
</dbReference>
<gene>
    <name evidence="2" type="ORF">D2U88_18525</name>
    <name evidence="3" type="ORF">FQ019_18315</name>
</gene>
<dbReference type="EMBL" id="VNWL01000030">
    <property type="protein sequence ID" value="TXJ99359.1"/>
    <property type="molecule type" value="Genomic_DNA"/>
</dbReference>
<dbReference type="Pfam" id="PF12836">
    <property type="entry name" value="HHH_3"/>
    <property type="match status" value="2"/>
</dbReference>
<dbReference type="PANTHER" id="PTHR21180">
    <property type="entry name" value="ENDONUCLEASE/EXONUCLEASE/PHOSPHATASE FAMILY DOMAIN-CONTAINING PROTEIN 1"/>
    <property type="match status" value="1"/>
</dbReference>
<keyword evidence="5" id="KW-1185">Reference proteome</keyword>
<accession>A0A418N2J1</accession>
<dbReference type="Proteomes" id="UP000321528">
    <property type="component" value="Unassembled WGS sequence"/>
</dbReference>
<keyword evidence="1" id="KW-1133">Transmembrane helix</keyword>
<sequence length="286" mass="32873">MKLKSHFRFNKQERSGIFFLLLVIIGLQVAFYFVKGETFRGESQIFVDEMAQAKLDSLKSTAHEDSYVMYPFNPNYISDEKGYTLGLTTEELDRLFAFREKGRFVNSAQAFQEVTQISDSLLEAIAPYFKFPQWKEWETSSTKKNQSNLPKEIFTIKDLNAASAEDLKKINGIGETLSARIVKFRDKLGGFLVNEQLYDVYGLAPEIVDKVLGQYKVLQPPTIQKIPVNTATVDQLAHLIYINYNLAKQIVQYREENGDFTSLDELTNVTSFPKERIDRIKLYLAL</sequence>
<feature type="transmembrane region" description="Helical" evidence="1">
    <location>
        <begin position="16"/>
        <end position="34"/>
    </location>
</feature>
<dbReference type="Gene3D" id="1.10.150.280">
    <property type="entry name" value="AF1531-like domain"/>
    <property type="match status" value="2"/>
</dbReference>
<dbReference type="OrthoDB" id="981124at2"/>
<keyword evidence="1" id="KW-0812">Transmembrane</keyword>
<organism evidence="2 4">
    <name type="scientific">Flagellimonas aequoris</name>
    <dbReference type="NCBI Taxonomy" id="2306997"/>
    <lineage>
        <taxon>Bacteria</taxon>
        <taxon>Pseudomonadati</taxon>
        <taxon>Bacteroidota</taxon>
        <taxon>Flavobacteriia</taxon>
        <taxon>Flavobacteriales</taxon>
        <taxon>Flavobacteriaceae</taxon>
        <taxon>Flagellimonas</taxon>
    </lineage>
</organism>
<proteinExistence type="predicted"/>
<protein>
    <submittedName>
        <fullName evidence="2">Helix-hairpin-helix domain-containing protein</fullName>
    </submittedName>
</protein>